<dbReference type="Proteomes" id="UP000023152">
    <property type="component" value="Unassembled WGS sequence"/>
</dbReference>
<gene>
    <name evidence="1" type="ORF">RFI_39715</name>
</gene>
<accession>X6L8H6</accession>
<evidence type="ECO:0000313" key="2">
    <source>
        <dbReference type="Proteomes" id="UP000023152"/>
    </source>
</evidence>
<evidence type="ECO:0008006" key="3">
    <source>
        <dbReference type="Google" id="ProtNLM"/>
    </source>
</evidence>
<organism evidence="1 2">
    <name type="scientific">Reticulomyxa filosa</name>
    <dbReference type="NCBI Taxonomy" id="46433"/>
    <lineage>
        <taxon>Eukaryota</taxon>
        <taxon>Sar</taxon>
        <taxon>Rhizaria</taxon>
        <taxon>Retaria</taxon>
        <taxon>Foraminifera</taxon>
        <taxon>Monothalamids</taxon>
        <taxon>Reticulomyxidae</taxon>
        <taxon>Reticulomyxa</taxon>
    </lineage>
</organism>
<dbReference type="EMBL" id="ASPP01048539">
    <property type="protein sequence ID" value="ETN97810.1"/>
    <property type="molecule type" value="Genomic_DNA"/>
</dbReference>
<protein>
    <recommendedName>
        <fullName evidence="3">Reverse transcriptase domain-containing protein</fullName>
    </recommendedName>
</protein>
<proteinExistence type="predicted"/>
<name>X6L8H6_RETFI</name>
<keyword evidence="2" id="KW-1185">Reference proteome</keyword>
<dbReference type="AlphaFoldDB" id="X6L8H6"/>
<reference evidence="1 2" key="1">
    <citation type="journal article" date="2013" name="Curr. Biol.">
        <title>The Genome of the Foraminiferan Reticulomyxa filosa.</title>
        <authorList>
            <person name="Glockner G."/>
            <person name="Hulsmann N."/>
            <person name="Schleicher M."/>
            <person name="Noegel A.A."/>
            <person name="Eichinger L."/>
            <person name="Gallinger C."/>
            <person name="Pawlowski J."/>
            <person name="Sierra R."/>
            <person name="Euteneuer U."/>
            <person name="Pillet L."/>
            <person name="Moustafa A."/>
            <person name="Platzer M."/>
            <person name="Groth M."/>
            <person name="Szafranski K."/>
            <person name="Schliwa M."/>
        </authorList>
    </citation>
    <scope>NUCLEOTIDE SEQUENCE [LARGE SCALE GENOMIC DNA]</scope>
</reference>
<comment type="caution">
    <text evidence="1">The sequence shown here is derived from an EMBL/GenBank/DDBJ whole genome shotgun (WGS) entry which is preliminary data.</text>
</comment>
<evidence type="ECO:0000313" key="1">
    <source>
        <dbReference type="EMBL" id="ETN97810.1"/>
    </source>
</evidence>
<sequence>MFADDVTLWTSIYTSDENEMKRQLSLMQKSLDCVSLWSSKWKMLLASDKTQLITFKMKNKRKYPKMKLKLNVNNIEEANHVKYLLINKSHSSNTLTTFMAKHFIKTNKKATANVLAILGITITDLFEWIEKGIEQLFLKTNII</sequence>